<organism evidence="2 3">
    <name type="scientific">Candidatus Paraluminiphilus aquimaris</name>
    <dbReference type="NCBI Taxonomy" id="2518994"/>
    <lineage>
        <taxon>Bacteria</taxon>
        <taxon>Pseudomonadati</taxon>
        <taxon>Pseudomonadota</taxon>
        <taxon>Gammaproteobacteria</taxon>
        <taxon>Cellvibrionales</taxon>
        <taxon>Halieaceae</taxon>
        <taxon>Candidatus Paraluminiphilus</taxon>
    </lineage>
</organism>
<evidence type="ECO:0000256" key="1">
    <source>
        <dbReference type="SAM" id="SignalP"/>
    </source>
</evidence>
<gene>
    <name evidence="2" type="ORF">E0F26_00860</name>
</gene>
<feature type="signal peptide" evidence="1">
    <location>
        <begin position="1"/>
        <end position="22"/>
    </location>
</feature>
<keyword evidence="1" id="KW-0732">Signal</keyword>
<reference evidence="2 3" key="1">
    <citation type="submission" date="2019-02" db="EMBL/GenBank/DDBJ databases">
        <title>Halieaceae_genomes.</title>
        <authorList>
            <person name="Li S.-H."/>
        </authorList>
    </citation>
    <scope>NUCLEOTIDE SEQUENCE [LARGE SCALE GENOMIC DNA]</scope>
    <source>
        <strain evidence="2 3">JH123</strain>
    </source>
</reference>
<evidence type="ECO:0000313" key="2">
    <source>
        <dbReference type="EMBL" id="UZP73371.1"/>
    </source>
</evidence>
<dbReference type="RefSeq" id="WP_279242149.1">
    <property type="nucleotide sequence ID" value="NZ_CP036501.1"/>
</dbReference>
<name>A0ABY6Q3J0_9GAMM</name>
<proteinExistence type="predicted"/>
<protein>
    <submittedName>
        <fullName evidence="2">DUF3187 family protein</fullName>
    </submittedName>
</protein>
<accession>A0ABY6Q3J0</accession>
<dbReference type="EMBL" id="CP036501">
    <property type="protein sequence ID" value="UZP73371.1"/>
    <property type="molecule type" value="Genomic_DNA"/>
</dbReference>
<dbReference type="InterPro" id="IPR021523">
    <property type="entry name" value="DUF3187"/>
</dbReference>
<dbReference type="Pfam" id="PF11383">
    <property type="entry name" value="DUF3187"/>
    <property type="match status" value="1"/>
</dbReference>
<dbReference type="Proteomes" id="UP001317963">
    <property type="component" value="Chromosome"/>
</dbReference>
<sequence length="326" mass="36198">MVGSWWRRFSLFALCISPFSQAQPIFEPLWVENLSPLAALVALPSQRSADIREGVSVSLHSDVATHFVSQADGDESVFFDGETQRHSLRLRWGVSPSWELSAVIPVTKHSGGFTDDYVNRWHDFFGMPDGGRRNVPDDELRYHFTNPTQQVGLVESVSGLGDATFEMSFMAERQTDTHISYALGYKVDTGNSDDWTGSGSSDFYGVARFSGAHRSDLPLYWHGQLGVTAVGDSDLLGAQKRDWLWFGGLSAEWHFNERWALIGQIDSHSALLNSSADALGEPAAMLSLGLRRQLNKNWAVDVSFAEDIVVESAPDIIFQASIHFRP</sequence>
<evidence type="ECO:0000313" key="3">
    <source>
        <dbReference type="Proteomes" id="UP001317963"/>
    </source>
</evidence>
<feature type="chain" id="PRO_5045189781" evidence="1">
    <location>
        <begin position="23"/>
        <end position="326"/>
    </location>
</feature>
<keyword evidence="3" id="KW-1185">Reference proteome</keyword>